<keyword evidence="1" id="KW-0732">Signal</keyword>
<protein>
    <submittedName>
        <fullName evidence="2">Uncharacterized protein</fullName>
    </submittedName>
</protein>
<organism evidence="2 3">
    <name type="scientific">Biomphalaria glabrata</name>
    <name type="common">Bloodfluke planorb</name>
    <name type="synonym">Freshwater snail</name>
    <dbReference type="NCBI Taxonomy" id="6526"/>
    <lineage>
        <taxon>Eukaryota</taxon>
        <taxon>Metazoa</taxon>
        <taxon>Spiralia</taxon>
        <taxon>Lophotrochozoa</taxon>
        <taxon>Mollusca</taxon>
        <taxon>Gastropoda</taxon>
        <taxon>Heterobranchia</taxon>
        <taxon>Euthyneura</taxon>
        <taxon>Panpulmonata</taxon>
        <taxon>Hygrophila</taxon>
        <taxon>Lymnaeoidea</taxon>
        <taxon>Planorbidae</taxon>
        <taxon>Biomphalaria</taxon>
    </lineage>
</organism>
<evidence type="ECO:0000313" key="2">
    <source>
        <dbReference type="EnsemblMetazoa" id="BGLB032490-PA"/>
    </source>
</evidence>
<dbReference type="VEuPathDB" id="VectorBase:BGLAX_038683"/>
<dbReference type="AlphaFoldDB" id="A0A2C9LLI3"/>
<evidence type="ECO:0000256" key="1">
    <source>
        <dbReference type="SAM" id="SignalP"/>
    </source>
</evidence>
<gene>
    <name evidence="2" type="primary">106050122</name>
</gene>
<dbReference type="VEuPathDB" id="VectorBase:BGLB032490"/>
<feature type="signal peptide" evidence="1">
    <location>
        <begin position="1"/>
        <end position="18"/>
    </location>
</feature>
<feature type="chain" id="PRO_5013220216" evidence="1">
    <location>
        <begin position="19"/>
        <end position="213"/>
    </location>
</feature>
<evidence type="ECO:0000313" key="3">
    <source>
        <dbReference type="Proteomes" id="UP000076420"/>
    </source>
</evidence>
<dbReference type="EnsemblMetazoa" id="BGLB032490-RA">
    <property type="protein sequence ID" value="BGLB032490-PA"/>
    <property type="gene ID" value="BGLB032490"/>
</dbReference>
<reference evidence="2" key="1">
    <citation type="submission" date="2020-05" db="UniProtKB">
        <authorList>
            <consortium name="EnsemblMetazoa"/>
        </authorList>
    </citation>
    <scope>IDENTIFICATION</scope>
    <source>
        <strain evidence="2">BB02</strain>
    </source>
</reference>
<sequence>MKPILFLFLLALARKTIGRTVRDDAGDVAGRVFALVSDILDKAKDGLTISQLEEEAKQVEALSNKLPEKVSDGAVKKLVKEISETIGVNPAASLILEDKLTSDITLINDYLRLWNKLVEKAGDNQTSDKSLDNSLKVAAIGSISEIIQRLLKELDESISSLKKMDSTNSELQNKEGIIIYEKDEEKDIGKRDNNTTLQRNRKCFCLLLCFSCG</sequence>
<name>A0A2C9LLI3_BIOGL</name>
<dbReference type="KEGG" id="bgt:106050122"/>
<accession>A0A2C9LLI3</accession>
<dbReference type="Proteomes" id="UP000076420">
    <property type="component" value="Unassembled WGS sequence"/>
</dbReference>
<proteinExistence type="predicted"/>